<dbReference type="WBParaSite" id="MBELARI_LOCUS11231">
    <property type="protein sequence ID" value="MBELARI_LOCUS11231"/>
    <property type="gene ID" value="MBELARI_LOCUS11231"/>
</dbReference>
<dbReference type="SUPFAM" id="SSF53474">
    <property type="entry name" value="alpha/beta-Hydrolases"/>
    <property type="match status" value="1"/>
</dbReference>
<evidence type="ECO:0000256" key="1">
    <source>
        <dbReference type="ARBA" id="ARBA00022801"/>
    </source>
</evidence>
<proteinExistence type="inferred from homology"/>
<evidence type="ECO:0000313" key="5">
    <source>
        <dbReference type="Proteomes" id="UP000887575"/>
    </source>
</evidence>
<organism evidence="5 6">
    <name type="scientific">Mesorhabditis belari</name>
    <dbReference type="NCBI Taxonomy" id="2138241"/>
    <lineage>
        <taxon>Eukaryota</taxon>
        <taxon>Metazoa</taxon>
        <taxon>Ecdysozoa</taxon>
        <taxon>Nematoda</taxon>
        <taxon>Chromadorea</taxon>
        <taxon>Rhabditida</taxon>
        <taxon>Rhabditina</taxon>
        <taxon>Rhabditomorpha</taxon>
        <taxon>Rhabditoidea</taxon>
        <taxon>Rhabditidae</taxon>
        <taxon>Mesorhabditinae</taxon>
        <taxon>Mesorhabditis</taxon>
    </lineage>
</organism>
<dbReference type="GO" id="GO:0004301">
    <property type="term" value="F:epoxide hydrolase activity"/>
    <property type="evidence" value="ECO:0007669"/>
    <property type="project" value="UniProtKB-ARBA"/>
</dbReference>
<feature type="domain" description="AB hydrolase-1" evidence="4">
    <location>
        <begin position="76"/>
        <end position="322"/>
    </location>
</feature>
<dbReference type="InterPro" id="IPR000073">
    <property type="entry name" value="AB_hydrolase_1"/>
</dbReference>
<dbReference type="PANTHER" id="PTHR43329">
    <property type="entry name" value="EPOXIDE HYDROLASE"/>
    <property type="match status" value="1"/>
</dbReference>
<comment type="similarity">
    <text evidence="2">Belongs to the AB hydrolase superfamily. Epoxide hydrolase family.</text>
</comment>
<evidence type="ECO:0000313" key="6">
    <source>
        <dbReference type="WBParaSite" id="MBELARI_LOCUS11231"/>
    </source>
</evidence>
<keyword evidence="1" id="KW-0378">Hydrolase</keyword>
<feature type="transmembrane region" description="Helical" evidence="3">
    <location>
        <begin position="12"/>
        <end position="33"/>
    </location>
</feature>
<evidence type="ECO:0000256" key="2">
    <source>
        <dbReference type="ARBA" id="ARBA00038334"/>
    </source>
</evidence>
<dbReference type="PRINTS" id="PR00412">
    <property type="entry name" value="EPOXHYDRLASE"/>
</dbReference>
<evidence type="ECO:0000259" key="4">
    <source>
        <dbReference type="Pfam" id="PF00561"/>
    </source>
</evidence>
<dbReference type="InterPro" id="IPR029058">
    <property type="entry name" value="AB_hydrolase_fold"/>
</dbReference>
<accession>A0AAF3EBC2</accession>
<keyword evidence="3" id="KW-0812">Transmembrane</keyword>
<reference evidence="6" key="1">
    <citation type="submission" date="2024-02" db="UniProtKB">
        <authorList>
            <consortium name="WormBaseParasite"/>
        </authorList>
    </citation>
    <scope>IDENTIFICATION</scope>
</reference>
<sequence>MWQTIKLIASYYFFVGLWSTLTVLNLAFSWIFLRKPIFQRKFHKRPTVLDEDWNHRFIQLSKVRLHYVETGEEGKPLMLLLHGFPEFWYSWRFQLKHFAKDYRVVAVDQRGYGESDAPVSKDAYSADEIAADAKEFIEALGYKNAIVIAHDWGGAIAWRLAAYYPQAVSRLIVLNCPHPLAMGQLFGKTWKQFLRSWYMLMFQSCSLPEFTIAANDFGFLDQIFQGNHYGLKVNPKNFDEIDMEAWKYTFSQQGALTGPINWYRCAMKGKSRLSKNDLIKPPTMIVWGTEDAFLVREGADLSLQFCERARLEFVEGASHWVQQDCPETVNNHIEDFLRE</sequence>
<dbReference type="AlphaFoldDB" id="A0AAF3EBC2"/>
<evidence type="ECO:0000256" key="3">
    <source>
        <dbReference type="SAM" id="Phobius"/>
    </source>
</evidence>
<protein>
    <submittedName>
        <fullName evidence="6">AB hydrolase-1 domain-containing protein</fullName>
    </submittedName>
</protein>
<dbReference type="Gene3D" id="3.40.50.1820">
    <property type="entry name" value="alpha/beta hydrolase"/>
    <property type="match status" value="1"/>
</dbReference>
<dbReference type="PRINTS" id="PR00111">
    <property type="entry name" value="ABHYDROLASE"/>
</dbReference>
<name>A0AAF3EBC2_9BILA</name>
<dbReference type="Pfam" id="PF00561">
    <property type="entry name" value="Abhydrolase_1"/>
    <property type="match status" value="1"/>
</dbReference>
<keyword evidence="3" id="KW-0472">Membrane</keyword>
<dbReference type="InterPro" id="IPR000639">
    <property type="entry name" value="Epox_hydrolase-like"/>
</dbReference>
<keyword evidence="5" id="KW-1185">Reference proteome</keyword>
<keyword evidence="3" id="KW-1133">Transmembrane helix</keyword>
<dbReference type="Proteomes" id="UP000887575">
    <property type="component" value="Unassembled WGS sequence"/>
</dbReference>